<keyword evidence="1 9" id="KW-0808">Transferase</keyword>
<dbReference type="NCBIfam" id="TIGR02152">
    <property type="entry name" value="D_ribokin_bact"/>
    <property type="match status" value="1"/>
</dbReference>
<dbReference type="STRING" id="930146.SAMN05192533_11289"/>
<evidence type="ECO:0000256" key="6">
    <source>
        <dbReference type="ARBA" id="ARBA00022842"/>
    </source>
</evidence>
<comment type="function">
    <text evidence="9">Catalyzes the phosphorylation of ribose at O-5 in a reaction requiring ATP and magnesium. The resulting D-ribose-5-phosphate can then be used either for sythesis of nucleotides, histidine, and tryptophan, or as a component of the pentose phosphate pathway.</text>
</comment>
<dbReference type="GO" id="GO:0005829">
    <property type="term" value="C:cytosol"/>
    <property type="evidence" value="ECO:0007669"/>
    <property type="project" value="TreeGrafter"/>
</dbReference>
<keyword evidence="7 9" id="KW-0630">Potassium</keyword>
<feature type="binding site" evidence="9">
    <location>
        <begin position="205"/>
        <end position="210"/>
    </location>
    <ligand>
        <name>ATP</name>
        <dbReference type="ChEBI" id="CHEBI:30616"/>
    </ligand>
</feature>
<dbReference type="InterPro" id="IPR002139">
    <property type="entry name" value="Ribo/fructo_kinase"/>
</dbReference>
<keyword evidence="8 9" id="KW-0119">Carbohydrate metabolism</keyword>
<comment type="subunit">
    <text evidence="9">Homodimer.</text>
</comment>
<dbReference type="HAMAP" id="MF_01987">
    <property type="entry name" value="Ribokinase"/>
    <property type="match status" value="1"/>
</dbReference>
<evidence type="ECO:0000256" key="10">
    <source>
        <dbReference type="NCBIfam" id="TIGR02152"/>
    </source>
</evidence>
<organism evidence="12 13">
    <name type="scientific">Mesobacillus persicus</name>
    <dbReference type="NCBI Taxonomy" id="930146"/>
    <lineage>
        <taxon>Bacteria</taxon>
        <taxon>Bacillati</taxon>
        <taxon>Bacillota</taxon>
        <taxon>Bacilli</taxon>
        <taxon>Bacillales</taxon>
        <taxon>Bacillaceae</taxon>
        <taxon>Mesobacillus</taxon>
    </lineage>
</organism>
<feature type="binding site" evidence="9">
    <location>
        <position position="237"/>
    </location>
    <ligand>
        <name>substrate</name>
    </ligand>
</feature>
<evidence type="ECO:0000256" key="7">
    <source>
        <dbReference type="ARBA" id="ARBA00022958"/>
    </source>
</evidence>
<dbReference type="Gene3D" id="3.40.1190.20">
    <property type="match status" value="1"/>
</dbReference>
<feature type="binding site" evidence="9">
    <location>
        <position position="233"/>
    </location>
    <ligand>
        <name>K(+)</name>
        <dbReference type="ChEBI" id="CHEBI:29103"/>
    </ligand>
</feature>
<feature type="binding site" evidence="9">
    <location>
        <position position="272"/>
    </location>
    <ligand>
        <name>K(+)</name>
        <dbReference type="ChEBI" id="CHEBI:29103"/>
    </ligand>
</feature>
<proteinExistence type="inferred from homology"/>
<keyword evidence="3 9" id="KW-0547">Nucleotide-binding</keyword>
<protein>
    <recommendedName>
        <fullName evidence="9 10">Ribokinase</fullName>
        <shortName evidence="9">RK</shortName>
        <ecNumber evidence="9 10">2.7.1.15</ecNumber>
    </recommendedName>
</protein>
<comment type="similarity">
    <text evidence="9">Belongs to the carbohydrate kinase PfkB family. Ribokinase subfamily.</text>
</comment>
<evidence type="ECO:0000256" key="4">
    <source>
        <dbReference type="ARBA" id="ARBA00022777"/>
    </source>
</evidence>
<dbReference type="EMBL" id="FOBW01000012">
    <property type="protein sequence ID" value="SEN38950.1"/>
    <property type="molecule type" value="Genomic_DNA"/>
</dbReference>
<comment type="catalytic activity">
    <reaction evidence="9">
        <text>D-ribose + ATP = D-ribose 5-phosphate + ADP + H(+)</text>
        <dbReference type="Rhea" id="RHEA:13697"/>
        <dbReference type="ChEBI" id="CHEBI:15378"/>
        <dbReference type="ChEBI" id="CHEBI:30616"/>
        <dbReference type="ChEBI" id="CHEBI:47013"/>
        <dbReference type="ChEBI" id="CHEBI:78346"/>
        <dbReference type="ChEBI" id="CHEBI:456216"/>
        <dbReference type="EC" id="2.7.1.15"/>
    </reaction>
</comment>
<dbReference type="Pfam" id="PF00294">
    <property type="entry name" value="PfkB"/>
    <property type="match status" value="1"/>
</dbReference>
<dbReference type="AlphaFoldDB" id="A0A1H8G5A8"/>
<keyword evidence="5 9" id="KW-0067">ATP-binding</keyword>
<name>A0A1H8G5A8_9BACI</name>
<dbReference type="EC" id="2.7.1.15" evidence="9 10"/>
<feature type="domain" description="Carbohydrate kinase PfkB" evidence="11">
    <location>
        <begin position="2"/>
        <end position="279"/>
    </location>
</feature>
<keyword evidence="9" id="KW-0963">Cytoplasm</keyword>
<accession>A0A1H8G5A8</accession>
<keyword evidence="4 9" id="KW-0418">Kinase</keyword>
<evidence type="ECO:0000256" key="2">
    <source>
        <dbReference type="ARBA" id="ARBA00022723"/>
    </source>
</evidence>
<dbReference type="Proteomes" id="UP000198553">
    <property type="component" value="Unassembled WGS sequence"/>
</dbReference>
<evidence type="ECO:0000259" key="11">
    <source>
        <dbReference type="Pfam" id="PF00294"/>
    </source>
</evidence>
<feature type="active site" description="Proton acceptor" evidence="9">
    <location>
        <position position="237"/>
    </location>
</feature>
<dbReference type="GO" id="GO:0019303">
    <property type="term" value="P:D-ribose catabolic process"/>
    <property type="evidence" value="ECO:0007669"/>
    <property type="project" value="UniProtKB-UniRule"/>
</dbReference>
<comment type="activity regulation">
    <text evidence="9">Activated by a monovalent cation that binds near, but not in, the active site. The most likely occupant of the site in vivo is potassium. Ion binding induces a conformational change that may alter substrate affinity.</text>
</comment>
<keyword evidence="13" id="KW-1185">Reference proteome</keyword>
<feature type="binding site" evidence="9">
    <location>
        <position position="231"/>
    </location>
    <ligand>
        <name>K(+)</name>
        <dbReference type="ChEBI" id="CHEBI:29103"/>
    </ligand>
</feature>
<dbReference type="UniPathway" id="UPA00916">
    <property type="reaction ID" value="UER00889"/>
</dbReference>
<feature type="binding site" evidence="9">
    <location>
        <position position="270"/>
    </location>
    <ligand>
        <name>K(+)</name>
        <dbReference type="ChEBI" id="CHEBI:29103"/>
    </ligand>
</feature>
<dbReference type="GO" id="GO:0046872">
    <property type="term" value="F:metal ion binding"/>
    <property type="evidence" value="ECO:0007669"/>
    <property type="project" value="UniProtKB-KW"/>
</dbReference>
<evidence type="ECO:0000256" key="1">
    <source>
        <dbReference type="ARBA" id="ARBA00022679"/>
    </source>
</evidence>
<dbReference type="InterPro" id="IPR011611">
    <property type="entry name" value="PfkB_dom"/>
</dbReference>
<feature type="binding site" evidence="9">
    <location>
        <position position="181"/>
    </location>
    <ligand>
        <name>ATP</name>
        <dbReference type="ChEBI" id="CHEBI:30616"/>
    </ligand>
</feature>
<evidence type="ECO:0000256" key="8">
    <source>
        <dbReference type="ARBA" id="ARBA00023277"/>
    </source>
</evidence>
<gene>
    <name evidence="9" type="primary">rbsK</name>
    <name evidence="12" type="ORF">SAMN05192533_11289</name>
</gene>
<evidence type="ECO:0000313" key="12">
    <source>
        <dbReference type="EMBL" id="SEN38950.1"/>
    </source>
</evidence>
<evidence type="ECO:0000313" key="13">
    <source>
        <dbReference type="Proteomes" id="UP000198553"/>
    </source>
</evidence>
<evidence type="ECO:0000256" key="3">
    <source>
        <dbReference type="ARBA" id="ARBA00022741"/>
    </source>
</evidence>
<dbReference type="PRINTS" id="PR00990">
    <property type="entry name" value="RIBOKINASE"/>
</dbReference>
<reference evidence="13" key="1">
    <citation type="submission" date="2016-10" db="EMBL/GenBank/DDBJ databases">
        <authorList>
            <person name="Varghese N."/>
            <person name="Submissions S."/>
        </authorList>
    </citation>
    <scope>NUCLEOTIDE SEQUENCE [LARGE SCALE GENOMIC DNA]</scope>
    <source>
        <strain evidence="13">B48,IBRC-M 10115,DSM 25386,CECT 8001</strain>
    </source>
</reference>
<evidence type="ECO:0000256" key="5">
    <source>
        <dbReference type="ARBA" id="ARBA00022840"/>
    </source>
</evidence>
<comment type="subcellular location">
    <subcellularLocation>
        <location evidence="9">Cytoplasm</location>
    </subcellularLocation>
</comment>
<feature type="binding site" evidence="9">
    <location>
        <begin position="236"/>
        <end position="237"/>
    </location>
    <ligand>
        <name>ATP</name>
        <dbReference type="ChEBI" id="CHEBI:30616"/>
    </ligand>
</feature>
<dbReference type="GO" id="GO:0004747">
    <property type="term" value="F:ribokinase activity"/>
    <property type="evidence" value="ECO:0007669"/>
    <property type="project" value="UniProtKB-UniRule"/>
</dbReference>
<keyword evidence="2 9" id="KW-0479">Metal-binding</keyword>
<feature type="binding site" evidence="9">
    <location>
        <position position="267"/>
    </location>
    <ligand>
        <name>K(+)</name>
        <dbReference type="ChEBI" id="CHEBI:29103"/>
    </ligand>
</feature>
<dbReference type="PANTHER" id="PTHR10584:SF166">
    <property type="entry name" value="RIBOKINASE"/>
    <property type="match status" value="1"/>
</dbReference>
<dbReference type="InterPro" id="IPR011877">
    <property type="entry name" value="Ribokinase"/>
</dbReference>
<feature type="binding site" evidence="9">
    <location>
        <begin position="9"/>
        <end position="11"/>
    </location>
    <ligand>
        <name>substrate</name>
    </ligand>
</feature>
<dbReference type="CDD" id="cd01174">
    <property type="entry name" value="ribokinase"/>
    <property type="match status" value="1"/>
</dbReference>
<dbReference type="GO" id="GO:0005524">
    <property type="term" value="F:ATP binding"/>
    <property type="evidence" value="ECO:0007669"/>
    <property type="project" value="UniProtKB-UniRule"/>
</dbReference>
<comment type="cofactor">
    <cofactor evidence="9">
        <name>Mg(2+)</name>
        <dbReference type="ChEBI" id="CHEBI:18420"/>
    </cofactor>
    <text evidence="9">Requires a divalent cation, most likely magnesium in vivo, as an electrophilic catalyst to aid phosphoryl group transfer. It is the chelate of the metal and the nucleotide that is the actual substrate.</text>
</comment>
<comment type="pathway">
    <text evidence="9">Carbohydrate metabolism; D-ribose degradation; D-ribose 5-phosphate from beta-D-ribopyranose: step 2/2.</text>
</comment>
<dbReference type="SUPFAM" id="SSF53613">
    <property type="entry name" value="Ribokinase-like"/>
    <property type="match status" value="1"/>
</dbReference>
<keyword evidence="6 9" id="KW-0460">Magnesium</keyword>
<feature type="binding site" evidence="9">
    <location>
        <begin position="37"/>
        <end position="41"/>
    </location>
    <ligand>
        <name>substrate</name>
    </ligand>
</feature>
<feature type="binding site" evidence="9">
    <location>
        <position position="137"/>
    </location>
    <ligand>
        <name>substrate</name>
    </ligand>
</feature>
<dbReference type="RefSeq" id="WP_090748129.1">
    <property type="nucleotide sequence ID" value="NZ_FOBW01000012.1"/>
</dbReference>
<comment type="caution">
    <text evidence="9">Lacks conserved residue(s) required for the propagation of feature annotation.</text>
</comment>
<dbReference type="OrthoDB" id="9775849at2"/>
<evidence type="ECO:0000256" key="9">
    <source>
        <dbReference type="HAMAP-Rule" id="MF_01987"/>
    </source>
</evidence>
<sequence length="293" mass="31494">MITVVGSLNMDLVTTVDRFPKKGETLQGNSFATIFGGKGANQAVAAARFKREVHMIGRVGDDAFGQEYRQYLTEEGILIENVKPVTHEVTGTALITVAEQDNTIVIVAGANDRMTADEVEATREVIERSNVLLVQLEIPLPGVERAIQIAKEAGTTVILNPAPYQELPDHWWELIDYVTPNEHEAAEMRQSSIFKPSYEEKLIITEGSKGASYFTKGERKLVSAPKVEVKDTTGAGDTFNGVLAAGLDEGLSLETAVAHAVAAASLSVTAFGAQTGMPTNEQLQSFLEGGKSS</sequence>
<dbReference type="PANTHER" id="PTHR10584">
    <property type="entry name" value="SUGAR KINASE"/>
    <property type="match status" value="1"/>
</dbReference>
<dbReference type="InterPro" id="IPR029056">
    <property type="entry name" value="Ribokinase-like"/>
</dbReference>